<dbReference type="RefSeq" id="WP_179633406.1">
    <property type="nucleotide sequence ID" value="NZ_JACCFH010000001.1"/>
</dbReference>
<dbReference type="AlphaFoldDB" id="A0A7Y9R065"/>
<proteinExistence type="predicted"/>
<keyword evidence="1" id="KW-0378">Hydrolase</keyword>
<dbReference type="InterPro" id="IPR016877">
    <property type="entry name" value="UCP028235"/>
</dbReference>
<name>A0A7Y9R065_9BURK</name>
<evidence type="ECO:0000313" key="1">
    <source>
        <dbReference type="EMBL" id="NYG32522.1"/>
    </source>
</evidence>
<dbReference type="EMBL" id="JACCFH010000001">
    <property type="protein sequence ID" value="NYG32522.1"/>
    <property type="molecule type" value="Genomic_DNA"/>
</dbReference>
<comment type="caution">
    <text evidence="1">The sequence shown here is derived from an EMBL/GenBank/DDBJ whole genome shotgun (WGS) entry which is preliminary data.</text>
</comment>
<keyword evidence="2" id="KW-1185">Reference proteome</keyword>
<dbReference type="GO" id="GO:0016787">
    <property type="term" value="F:hydrolase activity"/>
    <property type="evidence" value="ECO:0007669"/>
    <property type="project" value="UniProtKB-KW"/>
</dbReference>
<reference evidence="1 2" key="1">
    <citation type="submission" date="2020-07" db="EMBL/GenBank/DDBJ databases">
        <title>Genomic Encyclopedia of Archaeal and Bacterial Type Strains, Phase II (KMG-II): from individual species to whole genera.</title>
        <authorList>
            <person name="Goeker M."/>
        </authorList>
    </citation>
    <scope>NUCLEOTIDE SEQUENCE [LARGE SCALE GENOMIC DNA]</scope>
    <source>
        <strain evidence="1 2">DSM 21226</strain>
    </source>
</reference>
<sequence length="324" mass="36233">MTSSTPQKYRLLTRSDMDGLVCAVLLRELDLIDDITFVHPKDVQDGKVAVTARDILTNVPYVPGCGMCFDHHASEAIRNQGRDTPGYVLLAEAKSAARVVYDHFGGKARFPRVSDAMMEAVDKADSAGFSIDDVLDPKGWELLSFLMDARTGLGRFREFRISNYQLMMMLIECCRDMSIDEILALPDVHERIDLFFSQHALFREQIRRVAQVRDNLVVLDLRDEEVIYAGNRFVVYAMFPQCDISMHVLWGREKQNTVYTVGKSIFGRRNRMDIGALMLEHGGGGHHAAGTCQGANEQAEALKATLVDEILSRSNEAANLSQAA</sequence>
<dbReference type="Proteomes" id="UP000518288">
    <property type="component" value="Unassembled WGS sequence"/>
</dbReference>
<protein>
    <submittedName>
        <fullName evidence="1">NanoRNase/pAp phosphatase (C-di-AMP/oligoRNAs hydrolase)</fullName>
    </submittedName>
</protein>
<gene>
    <name evidence="1" type="ORF">BDD16_001508</name>
</gene>
<evidence type="ECO:0000313" key="2">
    <source>
        <dbReference type="Proteomes" id="UP000518288"/>
    </source>
</evidence>
<organism evidence="1 2">
    <name type="scientific">Sphaerotilus montanus</name>
    <dbReference type="NCBI Taxonomy" id="522889"/>
    <lineage>
        <taxon>Bacteria</taxon>
        <taxon>Pseudomonadati</taxon>
        <taxon>Pseudomonadota</taxon>
        <taxon>Betaproteobacteria</taxon>
        <taxon>Burkholderiales</taxon>
        <taxon>Sphaerotilaceae</taxon>
        <taxon>Sphaerotilus</taxon>
    </lineage>
</organism>
<dbReference type="PIRSF" id="PIRSF028235">
    <property type="entry name" value="UCP028235"/>
    <property type="match status" value="1"/>
</dbReference>
<accession>A0A7Y9R065</accession>